<reference evidence="2" key="1">
    <citation type="journal article" date="2024" name="Front. Bioeng. Biotechnol.">
        <title>Genome-scale model development and genomic sequencing of the oleaginous clade Lipomyces.</title>
        <authorList>
            <person name="Czajka J.J."/>
            <person name="Han Y."/>
            <person name="Kim J."/>
            <person name="Mondo S.J."/>
            <person name="Hofstad B.A."/>
            <person name="Robles A."/>
            <person name="Haridas S."/>
            <person name="Riley R."/>
            <person name="LaButti K."/>
            <person name="Pangilinan J."/>
            <person name="Andreopoulos W."/>
            <person name="Lipzen A."/>
            <person name="Yan J."/>
            <person name="Wang M."/>
            <person name="Ng V."/>
            <person name="Grigoriev I.V."/>
            <person name="Spatafora J.W."/>
            <person name="Magnuson J.K."/>
            <person name="Baker S.E."/>
            <person name="Pomraning K.R."/>
        </authorList>
    </citation>
    <scope>NUCLEOTIDE SEQUENCE [LARGE SCALE GENOMIC DNA]</scope>
    <source>
        <strain evidence="2">CBS 10300</strain>
    </source>
</reference>
<sequence length="441" mass="48474">MPKVEISVKKHSEHLLQVGCHFCLPRPSPYFASSSVATSPEVNFVPSCHPAQVFPAPQVYFTLLFNEIVTIHAILKTAMRLPFGIFSSSEQRTATSSETAKEDLSRPPTPEGSKDPILLPNEIVLQIFPKKLCSHRETPTLKPGFFGYNEPEYFHSYLTKKGKMGALWVTTMRLIFVPNSSGSKGCSVEILDIDSMKTIESELKVWFFLANLSTHIFTVPFSTQQRAQAFLKLMSNLRFEHKVRQALPPPYRRKSESVYDCPRPSIDSLLPPGSPEPDSIGEAIEEAIEDEEEEWAVNDRRLPTYTESESAVERYLIDRGLLREDGTPLMPVDSPVGSDAAAGGIEQDRSNPNVLRRRSTSRPSSELERRETAALNSHEQASSATVNELRRISSRSGAVSATSVGTAVVDGVRGGCPVDSSAPQSLDAVISAAQEVPASSA</sequence>
<protein>
    <submittedName>
        <fullName evidence="1">Uncharacterized protein</fullName>
    </submittedName>
</protein>
<organism evidence="1 2">
    <name type="scientific">Lipomyces orientalis</name>
    <dbReference type="NCBI Taxonomy" id="1233043"/>
    <lineage>
        <taxon>Eukaryota</taxon>
        <taxon>Fungi</taxon>
        <taxon>Dikarya</taxon>
        <taxon>Ascomycota</taxon>
        <taxon>Saccharomycotina</taxon>
        <taxon>Lipomycetes</taxon>
        <taxon>Lipomycetales</taxon>
        <taxon>Lipomycetaceae</taxon>
        <taxon>Lipomyces</taxon>
    </lineage>
</organism>
<dbReference type="EMBL" id="MU970074">
    <property type="protein sequence ID" value="KAK9322604.1"/>
    <property type="molecule type" value="Genomic_DNA"/>
</dbReference>
<evidence type="ECO:0000313" key="1">
    <source>
        <dbReference type="EMBL" id="KAK9322604.1"/>
    </source>
</evidence>
<comment type="caution">
    <text evidence="1">The sequence shown here is derived from an EMBL/GenBank/DDBJ whole genome shotgun (WGS) entry which is preliminary data.</text>
</comment>
<keyword evidence="2" id="KW-1185">Reference proteome</keyword>
<dbReference type="Proteomes" id="UP001489719">
    <property type="component" value="Unassembled WGS sequence"/>
</dbReference>
<accession>A0ACC3TNC1</accession>
<evidence type="ECO:0000313" key="2">
    <source>
        <dbReference type="Proteomes" id="UP001489719"/>
    </source>
</evidence>
<gene>
    <name evidence="1" type="ORF">V1517DRAFT_322972</name>
</gene>
<name>A0ACC3TNC1_9ASCO</name>
<proteinExistence type="predicted"/>